<organism evidence="1 2">
    <name type="scientific">Zhongshania aquimaris</name>
    <dbReference type="NCBI Taxonomy" id="2857107"/>
    <lineage>
        <taxon>Bacteria</taxon>
        <taxon>Pseudomonadati</taxon>
        <taxon>Pseudomonadota</taxon>
        <taxon>Gammaproteobacteria</taxon>
        <taxon>Cellvibrionales</taxon>
        <taxon>Spongiibacteraceae</taxon>
        <taxon>Zhongshania</taxon>
    </lineage>
</organism>
<reference evidence="1" key="1">
    <citation type="submission" date="2021-07" db="EMBL/GenBank/DDBJ databases">
        <title>Zhongshania sp. CAU 1632 isolated from seawater.</title>
        <authorList>
            <person name="Kim W."/>
        </authorList>
    </citation>
    <scope>NUCLEOTIDE SEQUENCE</scope>
    <source>
        <strain evidence="1">CAU 1632</strain>
    </source>
</reference>
<sequence length="371" mass="41253">MHRRHFLIASSALLCAPAAIIARRELRVTEKQGNEFSPVLSAASDSSGNRIGVWQADSWQYSQPIQHRGHDSFFHRQRQELLFFSRRPGRELYVVDARNGSVLHDIQSEDGYHYYGHGCVSADGRYLYTTENNIHDDGAGCIGVYDCEQNYRCIGHMDCEGIGPHDLALMPDGDTLVIAIGGIKTLPSRGRTTLNPDSLAPALHYLDLSSQRVIEKVPAPHFQLSLRHLDVSPDGSVLVGAQFQGKLPSEKPLVYLHRRGQALYAMNTAGLALHFQRDYIASVSIDDHGEWAVTSCPRDNMVCLWNMQSQSLAQVWTVRDCAGAVYDAAYQQFILSNGDGQLLALVPGKRTLTQLAYSAGTHWDNHLTLRV</sequence>
<dbReference type="RefSeq" id="WP_219043886.1">
    <property type="nucleotide sequence ID" value="NZ_JAHWDQ010000003.1"/>
</dbReference>
<name>A0ABS6VVD0_9GAMM</name>
<dbReference type="InterPro" id="IPR008311">
    <property type="entry name" value="UCP028101"/>
</dbReference>
<evidence type="ECO:0000313" key="1">
    <source>
        <dbReference type="EMBL" id="MBW2941650.1"/>
    </source>
</evidence>
<accession>A0ABS6VVD0</accession>
<dbReference type="PIRSF" id="PIRSF028101">
    <property type="entry name" value="UCP028101"/>
    <property type="match status" value="1"/>
</dbReference>
<evidence type="ECO:0000313" key="2">
    <source>
        <dbReference type="Proteomes" id="UP001166291"/>
    </source>
</evidence>
<comment type="caution">
    <text evidence="1">The sequence shown here is derived from an EMBL/GenBank/DDBJ whole genome shotgun (WGS) entry which is preliminary data.</text>
</comment>
<protein>
    <submittedName>
        <fullName evidence="1">DUF1513 domain-containing protein</fullName>
    </submittedName>
</protein>
<proteinExistence type="predicted"/>
<dbReference type="Pfam" id="PF07433">
    <property type="entry name" value="DUF1513"/>
    <property type="match status" value="1"/>
</dbReference>
<gene>
    <name evidence="1" type="ORF">KXJ70_12710</name>
</gene>
<keyword evidence="2" id="KW-1185">Reference proteome</keyword>
<dbReference type="Proteomes" id="UP001166291">
    <property type="component" value="Unassembled WGS sequence"/>
</dbReference>
<dbReference type="EMBL" id="JAHWDQ010000003">
    <property type="protein sequence ID" value="MBW2941650.1"/>
    <property type="molecule type" value="Genomic_DNA"/>
</dbReference>